<keyword evidence="3 6" id="KW-0812">Transmembrane</keyword>
<sequence length="100" mass="10959">LNYYLAAMALRINLTLTAFIFIVPVVTTIAMIPISIGGIGLRENSFVFILVAMGIANEKAALCSLLILFMFILVGIAGGIVYIVRLYFEGRFKKTVPDDN</sequence>
<evidence type="ECO:0000256" key="1">
    <source>
        <dbReference type="ARBA" id="ARBA00004651"/>
    </source>
</evidence>
<evidence type="ECO:0000256" key="2">
    <source>
        <dbReference type="ARBA" id="ARBA00022475"/>
    </source>
</evidence>
<keyword evidence="4 6" id="KW-1133">Transmembrane helix</keyword>
<evidence type="ECO:0000313" key="7">
    <source>
        <dbReference type="EMBL" id="GAI26046.1"/>
    </source>
</evidence>
<feature type="transmembrane region" description="Helical" evidence="6">
    <location>
        <begin position="12"/>
        <end position="39"/>
    </location>
</feature>
<name>X1N756_9ZZZZ</name>
<comment type="caution">
    <text evidence="7">The sequence shown here is derived from an EMBL/GenBank/DDBJ whole genome shotgun (WGS) entry which is preliminary data.</text>
</comment>
<evidence type="ECO:0000256" key="6">
    <source>
        <dbReference type="SAM" id="Phobius"/>
    </source>
</evidence>
<reference evidence="7" key="1">
    <citation type="journal article" date="2014" name="Front. Microbiol.">
        <title>High frequency of phylogenetically diverse reductive dehalogenase-homologous genes in deep subseafloor sedimentary metagenomes.</title>
        <authorList>
            <person name="Kawai M."/>
            <person name="Futagami T."/>
            <person name="Toyoda A."/>
            <person name="Takaki Y."/>
            <person name="Nishi S."/>
            <person name="Hori S."/>
            <person name="Arai W."/>
            <person name="Tsubouchi T."/>
            <person name="Morono Y."/>
            <person name="Uchiyama I."/>
            <person name="Ito T."/>
            <person name="Fujiyama A."/>
            <person name="Inagaki F."/>
            <person name="Takami H."/>
        </authorList>
    </citation>
    <scope>NUCLEOTIDE SEQUENCE</scope>
    <source>
        <strain evidence="7">Expedition CK06-06</strain>
    </source>
</reference>
<dbReference type="PANTHER" id="PTHR40277:SF1">
    <property type="entry name" value="BLL5419 PROTEIN"/>
    <property type="match status" value="1"/>
</dbReference>
<protein>
    <submittedName>
        <fullName evidence="7">Uncharacterized protein</fullName>
    </submittedName>
</protein>
<evidence type="ECO:0000256" key="4">
    <source>
        <dbReference type="ARBA" id="ARBA00022989"/>
    </source>
</evidence>
<dbReference type="Pfam" id="PF03706">
    <property type="entry name" value="LPG_synthase_TM"/>
    <property type="match status" value="1"/>
</dbReference>
<keyword evidence="2" id="KW-1003">Cell membrane</keyword>
<gene>
    <name evidence="7" type="ORF">S06H3_32018</name>
</gene>
<evidence type="ECO:0000256" key="3">
    <source>
        <dbReference type="ARBA" id="ARBA00022692"/>
    </source>
</evidence>
<dbReference type="EMBL" id="BARV01018999">
    <property type="protein sequence ID" value="GAI26046.1"/>
    <property type="molecule type" value="Genomic_DNA"/>
</dbReference>
<proteinExistence type="predicted"/>
<evidence type="ECO:0000256" key="5">
    <source>
        <dbReference type="ARBA" id="ARBA00023136"/>
    </source>
</evidence>
<feature type="transmembrane region" description="Helical" evidence="6">
    <location>
        <begin position="59"/>
        <end position="84"/>
    </location>
</feature>
<comment type="subcellular location">
    <subcellularLocation>
        <location evidence="1">Cell membrane</location>
        <topology evidence="1">Multi-pass membrane protein</topology>
    </subcellularLocation>
</comment>
<dbReference type="AlphaFoldDB" id="X1N756"/>
<dbReference type="InterPro" id="IPR022791">
    <property type="entry name" value="L-PG_synthase/AglD"/>
</dbReference>
<dbReference type="GO" id="GO:0005886">
    <property type="term" value="C:plasma membrane"/>
    <property type="evidence" value="ECO:0007669"/>
    <property type="project" value="UniProtKB-SubCell"/>
</dbReference>
<accession>X1N756</accession>
<keyword evidence="5 6" id="KW-0472">Membrane</keyword>
<dbReference type="PANTHER" id="PTHR40277">
    <property type="entry name" value="BLL5419 PROTEIN"/>
    <property type="match status" value="1"/>
</dbReference>
<feature type="non-terminal residue" evidence="7">
    <location>
        <position position="1"/>
    </location>
</feature>
<organism evidence="7">
    <name type="scientific">marine sediment metagenome</name>
    <dbReference type="NCBI Taxonomy" id="412755"/>
    <lineage>
        <taxon>unclassified sequences</taxon>
        <taxon>metagenomes</taxon>
        <taxon>ecological metagenomes</taxon>
    </lineage>
</organism>